<reference evidence="2 3" key="2">
    <citation type="journal article" date="2024" name="Int. J. Syst. Evol. Microbiol.">
        <title>Promethearchaeum syntrophicum gen. nov., sp. nov., an anaerobic, obligately syntrophic archaeon, the first isolate of the lineage 'Asgard' archaea, and proposal of the new archaeal phylum Promethearchaeota phyl. nov. and kingdom Promethearchaeati regn. nov.</title>
        <authorList>
            <person name="Imachi H."/>
            <person name="Nobu M.K."/>
            <person name="Kato S."/>
            <person name="Takaki Y."/>
            <person name="Miyazaki M."/>
            <person name="Miyata M."/>
            <person name="Ogawara M."/>
            <person name="Saito Y."/>
            <person name="Sakai S."/>
            <person name="Tahara Y.O."/>
            <person name="Takano Y."/>
            <person name="Tasumi E."/>
            <person name="Uematsu K."/>
            <person name="Yoshimura T."/>
            <person name="Itoh T."/>
            <person name="Ohkuma M."/>
            <person name="Takai K."/>
        </authorList>
    </citation>
    <scope>NUCLEOTIDE SEQUENCE [LARGE SCALE GENOMIC DNA]</scope>
    <source>
        <strain evidence="2 3">MK-D1</strain>
    </source>
</reference>
<gene>
    <name evidence="2" type="ORF">DSAG12_00018</name>
</gene>
<dbReference type="AlphaFoldDB" id="A0A5B9D5Y9"/>
<keyword evidence="2" id="KW-0489">Methyltransferase</keyword>
<keyword evidence="1" id="KW-0808">Transferase</keyword>
<name>A0A5B9D5Y9_9ARCH</name>
<sequence>MRNIAESYAESPKFVRKMLWKIWHNYLISRDPEFEIKYMNYGYADLDNILDPLELKEEDKSENYCLNLYYQDIAGNNIRGKEVLEVGCGRGGGASFISRYFHPKTYIGLDLSKKAIKFCNSNYNVPGLSFVRGSADDLPFEDNSFDDVINVESSRCYADMDGFLSEVHRVLKPNGFLLFSDMRTVEGNELLKEQFKNAHLKIIVEKNILPNVLEALNLDNERRKHLILKKAPKFLQKSANEFSGLIGTERYRLFDDGIMNYYHYTLQKVE</sequence>
<dbReference type="Gene3D" id="3.40.50.150">
    <property type="entry name" value="Vaccinia Virus protein VP39"/>
    <property type="match status" value="1"/>
</dbReference>
<dbReference type="InterPro" id="IPR029063">
    <property type="entry name" value="SAM-dependent_MTases_sf"/>
</dbReference>
<dbReference type="Pfam" id="PF08241">
    <property type="entry name" value="Methyltransf_11"/>
    <property type="match status" value="1"/>
</dbReference>
<dbReference type="PANTHER" id="PTHR44068:SF11">
    <property type="entry name" value="GERANYL DIPHOSPHATE 2-C-METHYLTRANSFERASE"/>
    <property type="match status" value="1"/>
</dbReference>
<dbReference type="SUPFAM" id="SSF53335">
    <property type="entry name" value="S-adenosyl-L-methionine-dependent methyltransferases"/>
    <property type="match status" value="1"/>
</dbReference>
<evidence type="ECO:0000313" key="2">
    <source>
        <dbReference type="EMBL" id="QEE14207.2"/>
    </source>
</evidence>
<dbReference type="InterPro" id="IPR050447">
    <property type="entry name" value="Erg6_SMT_methyltransf"/>
</dbReference>
<organism evidence="2 3">
    <name type="scientific">Promethearchaeum syntrophicum</name>
    <dbReference type="NCBI Taxonomy" id="2594042"/>
    <lineage>
        <taxon>Archaea</taxon>
        <taxon>Promethearchaeati</taxon>
        <taxon>Promethearchaeota</taxon>
        <taxon>Promethearchaeia</taxon>
        <taxon>Promethearchaeales</taxon>
        <taxon>Promethearchaeaceae</taxon>
        <taxon>Promethearchaeum</taxon>
    </lineage>
</organism>
<dbReference type="PANTHER" id="PTHR44068">
    <property type="entry name" value="ZGC:194242"/>
    <property type="match status" value="1"/>
</dbReference>
<dbReference type="InterPro" id="IPR013216">
    <property type="entry name" value="Methyltransf_11"/>
</dbReference>
<dbReference type="EMBL" id="CP042905">
    <property type="protein sequence ID" value="QEE14207.2"/>
    <property type="molecule type" value="Genomic_DNA"/>
</dbReference>
<evidence type="ECO:0000313" key="3">
    <source>
        <dbReference type="Proteomes" id="UP000321408"/>
    </source>
</evidence>
<accession>A0A5B9D5Y9</accession>
<dbReference type="GO" id="GO:0008757">
    <property type="term" value="F:S-adenosylmethionine-dependent methyltransferase activity"/>
    <property type="evidence" value="ECO:0007669"/>
    <property type="project" value="InterPro"/>
</dbReference>
<evidence type="ECO:0000256" key="1">
    <source>
        <dbReference type="ARBA" id="ARBA00022679"/>
    </source>
</evidence>
<keyword evidence="3" id="KW-1185">Reference proteome</keyword>
<protein>
    <submittedName>
        <fullName evidence="2">Class I SAM-dependent methyltransferase</fullName>
    </submittedName>
</protein>
<proteinExistence type="predicted"/>
<dbReference type="CDD" id="cd02440">
    <property type="entry name" value="AdoMet_MTases"/>
    <property type="match status" value="1"/>
</dbReference>
<reference evidence="2 3" key="1">
    <citation type="journal article" date="2020" name="Nature">
        <title>Isolation of an archaeon at the prokaryote-eukaryote interface.</title>
        <authorList>
            <person name="Imachi H."/>
            <person name="Nobu M.K."/>
            <person name="Nakahara N."/>
            <person name="Morono Y."/>
            <person name="Ogawara M."/>
            <person name="Takaki Y."/>
            <person name="Takano Y."/>
            <person name="Uematsu K."/>
            <person name="Ikuta T."/>
            <person name="Ito M."/>
            <person name="Matsui Y."/>
            <person name="Miyazaki M."/>
            <person name="Murata K."/>
            <person name="Saito Y."/>
            <person name="Sakai S."/>
            <person name="Song C."/>
            <person name="Tasumi E."/>
            <person name="Yamanaka Y."/>
            <person name="Yamaguchi T."/>
            <person name="Kamagata Y."/>
            <person name="Tamaki H."/>
            <person name="Takai K."/>
        </authorList>
    </citation>
    <scope>NUCLEOTIDE SEQUENCE [LARGE SCALE GENOMIC DNA]</scope>
    <source>
        <strain evidence="2 3">MK-D1</strain>
    </source>
</reference>
<dbReference type="KEGG" id="psyt:DSAG12_00018"/>
<dbReference type="Proteomes" id="UP000321408">
    <property type="component" value="Chromosome"/>
</dbReference>